<evidence type="ECO:0000313" key="3">
    <source>
        <dbReference type="EMBL" id="MDT0349580.1"/>
    </source>
</evidence>
<feature type="chain" id="PRO_5046353557" description="YXWGXW repeat-containing protein" evidence="2">
    <location>
        <begin position="32"/>
        <end position="122"/>
    </location>
</feature>
<proteinExistence type="predicted"/>
<organism evidence="3 4">
    <name type="scientific">Pseudonocardia charpentierae</name>
    <dbReference type="NCBI Taxonomy" id="3075545"/>
    <lineage>
        <taxon>Bacteria</taxon>
        <taxon>Bacillati</taxon>
        <taxon>Actinomycetota</taxon>
        <taxon>Actinomycetes</taxon>
        <taxon>Pseudonocardiales</taxon>
        <taxon>Pseudonocardiaceae</taxon>
        <taxon>Pseudonocardia</taxon>
    </lineage>
</organism>
<feature type="region of interest" description="Disordered" evidence="1">
    <location>
        <begin position="89"/>
        <end position="122"/>
    </location>
</feature>
<dbReference type="RefSeq" id="WP_311555599.1">
    <property type="nucleotide sequence ID" value="NZ_JAVREJ010000004.1"/>
</dbReference>
<gene>
    <name evidence="3" type="ORF">RM445_08605</name>
</gene>
<evidence type="ECO:0008006" key="5">
    <source>
        <dbReference type="Google" id="ProtNLM"/>
    </source>
</evidence>
<reference evidence="4" key="1">
    <citation type="submission" date="2023-07" db="EMBL/GenBank/DDBJ databases">
        <title>30 novel species of actinomycetes from the DSMZ collection.</title>
        <authorList>
            <person name="Nouioui I."/>
        </authorList>
    </citation>
    <scope>NUCLEOTIDE SEQUENCE [LARGE SCALE GENOMIC DNA]</scope>
    <source>
        <strain evidence="4">DSM 45834</strain>
    </source>
</reference>
<dbReference type="EMBL" id="JAVREJ010000004">
    <property type="protein sequence ID" value="MDT0349580.1"/>
    <property type="molecule type" value="Genomic_DNA"/>
</dbReference>
<keyword evidence="2" id="KW-0732">Signal</keyword>
<evidence type="ECO:0000256" key="2">
    <source>
        <dbReference type="SAM" id="SignalP"/>
    </source>
</evidence>
<feature type="signal peptide" evidence="2">
    <location>
        <begin position="1"/>
        <end position="31"/>
    </location>
</feature>
<evidence type="ECO:0000313" key="4">
    <source>
        <dbReference type="Proteomes" id="UP001183202"/>
    </source>
</evidence>
<evidence type="ECO:0000256" key="1">
    <source>
        <dbReference type="SAM" id="MobiDB-lite"/>
    </source>
</evidence>
<keyword evidence="4" id="KW-1185">Reference proteome</keyword>
<dbReference type="Proteomes" id="UP001183202">
    <property type="component" value="Unassembled WGS sequence"/>
</dbReference>
<name>A0ABU2N6L1_9PSEU</name>
<sequence length="122" mass="13477">MNALSQRIGLMVMAAATTFGLAVATAPAASAATVTAAPAAVAAAPWPVRWCKPAHTGRDWRWDDGRRGGHWDKREWSQRQRRMVWTHQRRENRYCAPPVRNGRPDRGDNQNPGQGPGGRGPR</sequence>
<comment type="caution">
    <text evidence="3">The sequence shown here is derived from an EMBL/GenBank/DDBJ whole genome shotgun (WGS) entry which is preliminary data.</text>
</comment>
<accession>A0ABU2N6L1</accession>
<protein>
    <recommendedName>
        <fullName evidence="5">YXWGXW repeat-containing protein</fullName>
    </recommendedName>
</protein>